<reference evidence="1 2" key="1">
    <citation type="submission" date="2018-06" db="EMBL/GenBank/DDBJ databases">
        <title>The draft genome sequences of strains SCU63 and S1.</title>
        <authorList>
            <person name="Gan L."/>
        </authorList>
    </citation>
    <scope>NUCLEOTIDE SEQUENCE [LARGE SCALE GENOMIC DNA]</scope>
    <source>
        <strain evidence="1 2">SCU63</strain>
    </source>
</reference>
<dbReference type="Proteomes" id="UP000251002">
    <property type="component" value="Unassembled WGS sequence"/>
</dbReference>
<evidence type="ECO:0000313" key="1">
    <source>
        <dbReference type="EMBL" id="RAZ79673.1"/>
    </source>
</evidence>
<sequence>MIKKVGLTLAVFTFGLVGVLTVDGDTSYETNNSISKESVNAIAAETAVIHPSPWSINSQVAVIHPNPWSIKSQVAVIHPNPWSKA</sequence>
<evidence type="ECO:0000313" key="2">
    <source>
        <dbReference type="Proteomes" id="UP000251002"/>
    </source>
</evidence>
<accession>A0A365L2S9</accession>
<dbReference type="AlphaFoldDB" id="A0A365L2S9"/>
<keyword evidence="2" id="KW-1185">Reference proteome</keyword>
<comment type="caution">
    <text evidence="1">The sequence shown here is derived from an EMBL/GenBank/DDBJ whole genome shotgun (WGS) entry which is preliminary data.</text>
</comment>
<organism evidence="1 2">
    <name type="scientific">Planococcus halotolerans</name>
    <dbReference type="NCBI Taxonomy" id="2233542"/>
    <lineage>
        <taxon>Bacteria</taxon>
        <taxon>Bacillati</taxon>
        <taxon>Bacillota</taxon>
        <taxon>Bacilli</taxon>
        <taxon>Bacillales</taxon>
        <taxon>Caryophanaceae</taxon>
        <taxon>Planococcus</taxon>
    </lineage>
</organism>
<gene>
    <name evidence="1" type="ORF">DP120_08750</name>
</gene>
<name>A0A365L2S9_9BACL</name>
<dbReference type="EMBL" id="QLZR01000002">
    <property type="protein sequence ID" value="RAZ79673.1"/>
    <property type="molecule type" value="Genomic_DNA"/>
</dbReference>
<dbReference type="RefSeq" id="WP_112223241.1">
    <property type="nucleotide sequence ID" value="NZ_CP196859.1"/>
</dbReference>
<protein>
    <submittedName>
        <fullName evidence="1">Uncharacterized protein</fullName>
    </submittedName>
</protein>
<proteinExistence type="predicted"/>